<dbReference type="EMBL" id="BX908798">
    <property type="protein sequence ID" value="CAF23508.1"/>
    <property type="molecule type" value="Genomic_DNA"/>
</dbReference>
<evidence type="ECO:0000313" key="3">
    <source>
        <dbReference type="Proteomes" id="UP000000529"/>
    </source>
</evidence>
<protein>
    <submittedName>
        <fullName evidence="2">Uncharacterized protein</fullName>
    </submittedName>
</protein>
<dbReference type="RefSeq" id="WP_011175334.1">
    <property type="nucleotide sequence ID" value="NC_005861.2"/>
</dbReference>
<dbReference type="KEGG" id="pcu:PC_RS03775"/>
<keyword evidence="1" id="KW-1133">Transmembrane helix</keyword>
<dbReference type="eggNOG" id="ENOG50348ZH">
    <property type="taxonomic scope" value="Bacteria"/>
</dbReference>
<reference evidence="2 3" key="1">
    <citation type="journal article" date="2004" name="Science">
        <title>Illuminating the evolutionary history of chlamydiae.</title>
        <authorList>
            <person name="Horn M."/>
            <person name="Collingro A."/>
            <person name="Schmitz-Esser S."/>
            <person name="Beier C.L."/>
            <person name="Purkhold U."/>
            <person name="Fartmann B."/>
            <person name="Brandt P."/>
            <person name="Nyakatura G.J."/>
            <person name="Droege M."/>
            <person name="Frishman D."/>
            <person name="Rattei T."/>
            <person name="Mewes H."/>
            <person name="Wagner M."/>
        </authorList>
    </citation>
    <scope>NUCLEOTIDE SEQUENCE [LARGE SCALE GENOMIC DNA]</scope>
    <source>
        <strain evidence="2 3">UWE25</strain>
    </source>
</reference>
<name>Q6MD41_PARUW</name>
<evidence type="ECO:0000313" key="2">
    <source>
        <dbReference type="EMBL" id="CAF23508.1"/>
    </source>
</evidence>
<feature type="transmembrane region" description="Helical" evidence="1">
    <location>
        <begin position="92"/>
        <end position="118"/>
    </location>
</feature>
<dbReference type="OrthoDB" id="21941at2"/>
<keyword evidence="1" id="KW-0472">Membrane</keyword>
<dbReference type="HOGENOM" id="CLU_1804356_0_0_0"/>
<accession>Q6MD41</accession>
<dbReference type="STRING" id="264201.pc0784"/>
<proteinExistence type="predicted"/>
<sequence>MLDRIQYYTNHTLVGSTIDAAEILTDITTKIAHRVALDVIIQSISVVCLLYLHPNLFLMGFTIGVVLERHVREIVEKVNIIYSAQKSFAEQIAFWGIGTFVAVYTLPTSIVIATLYYSAKCGTYLFHRCKQRQQPNSANAVVP</sequence>
<evidence type="ECO:0000256" key="1">
    <source>
        <dbReference type="SAM" id="Phobius"/>
    </source>
</evidence>
<dbReference type="AlphaFoldDB" id="Q6MD41"/>
<organism evidence="2 3">
    <name type="scientific">Protochlamydia amoebophila (strain UWE25)</name>
    <dbReference type="NCBI Taxonomy" id="264201"/>
    <lineage>
        <taxon>Bacteria</taxon>
        <taxon>Pseudomonadati</taxon>
        <taxon>Chlamydiota</taxon>
        <taxon>Chlamydiia</taxon>
        <taxon>Parachlamydiales</taxon>
        <taxon>Parachlamydiaceae</taxon>
        <taxon>Candidatus Protochlamydia</taxon>
    </lineage>
</organism>
<keyword evidence="1" id="KW-0812">Transmembrane</keyword>
<feature type="transmembrane region" description="Helical" evidence="1">
    <location>
        <begin position="35"/>
        <end position="52"/>
    </location>
</feature>
<dbReference type="Proteomes" id="UP000000529">
    <property type="component" value="Chromosome"/>
</dbReference>
<gene>
    <name evidence="2" type="ORF">PC_RS03775</name>
</gene>
<keyword evidence="3" id="KW-1185">Reference proteome</keyword>